<evidence type="ECO:0000256" key="3">
    <source>
        <dbReference type="ARBA" id="ARBA00022741"/>
    </source>
</evidence>
<keyword evidence="2" id="KW-0813">Transport</keyword>
<dbReference type="Pfam" id="PF00005">
    <property type="entry name" value="ABC_tran"/>
    <property type="match status" value="1"/>
</dbReference>
<dbReference type="Proteomes" id="UP000070366">
    <property type="component" value="Unassembled WGS sequence"/>
</dbReference>
<accession>A0A136Q3N6</accession>
<evidence type="ECO:0000313" key="7">
    <source>
        <dbReference type="Proteomes" id="UP000070366"/>
    </source>
</evidence>
<name>A0A136Q3N6_9FIRM</name>
<comment type="caution">
    <text evidence="6">The sequence shown here is derived from an EMBL/GenBank/DDBJ whole genome shotgun (WGS) entry which is preliminary data.</text>
</comment>
<dbReference type="InterPro" id="IPR003439">
    <property type="entry name" value="ABC_transporter-like_ATP-bd"/>
</dbReference>
<dbReference type="InterPro" id="IPR017911">
    <property type="entry name" value="MacB-like_ATP-bd"/>
</dbReference>
<dbReference type="STRING" id="626937.HMPREF3293_02442"/>
<evidence type="ECO:0000256" key="1">
    <source>
        <dbReference type="ARBA" id="ARBA00005417"/>
    </source>
</evidence>
<evidence type="ECO:0000256" key="2">
    <source>
        <dbReference type="ARBA" id="ARBA00022448"/>
    </source>
</evidence>
<sequence>MLFTGLYIIKPQKDAQSILIESIYAVRGFEMSIYWEVKMETLLKVRNVEKIYGGKGNLTKALDDVNFDVGKGEFLGIMGPSGSGKTTLLNCISTIDMVTSGHIAVNDTDITMLKAGRLAEFRRKQLGFIFQDFNLLDTLSGYENIALALTICGVGYGQIKERIKNIAKTLEINDVLYKYPCEMSGGQKQRVAAARAIITNPSMILADEPTGALDSKSSRMLLENFVDMNKKLGATLLMVTHDAFAASYCSRILFLRDGKIFTELVRGMDSRKDFFSKIIEVVSLLGGDVADAV</sequence>
<keyword evidence="3" id="KW-0547">Nucleotide-binding</keyword>
<dbReference type="InterPro" id="IPR003593">
    <property type="entry name" value="AAA+_ATPase"/>
</dbReference>
<dbReference type="PROSITE" id="PS50893">
    <property type="entry name" value="ABC_TRANSPORTER_2"/>
    <property type="match status" value="1"/>
</dbReference>
<keyword evidence="7" id="KW-1185">Reference proteome</keyword>
<dbReference type="GO" id="GO:0022857">
    <property type="term" value="F:transmembrane transporter activity"/>
    <property type="evidence" value="ECO:0007669"/>
    <property type="project" value="UniProtKB-ARBA"/>
</dbReference>
<dbReference type="InterPro" id="IPR027417">
    <property type="entry name" value="P-loop_NTPase"/>
</dbReference>
<dbReference type="SMART" id="SM00382">
    <property type="entry name" value="AAA"/>
    <property type="match status" value="1"/>
</dbReference>
<dbReference type="CDD" id="cd03255">
    <property type="entry name" value="ABC_MJ0796_LolCDE_FtsE"/>
    <property type="match status" value="1"/>
</dbReference>
<dbReference type="SUPFAM" id="SSF52540">
    <property type="entry name" value="P-loop containing nucleoside triphosphate hydrolases"/>
    <property type="match status" value="1"/>
</dbReference>
<evidence type="ECO:0000313" key="6">
    <source>
        <dbReference type="EMBL" id="KXK65184.1"/>
    </source>
</evidence>
<comment type="similarity">
    <text evidence="1">Belongs to the ABC transporter superfamily.</text>
</comment>
<gene>
    <name evidence="6" type="ORF">HMPREF3293_02442</name>
</gene>
<dbReference type="PANTHER" id="PTHR42798:SF7">
    <property type="entry name" value="ALPHA-D-RIBOSE 1-METHYLPHOSPHONATE 5-TRIPHOSPHATE SYNTHASE SUBUNIT PHNL"/>
    <property type="match status" value="1"/>
</dbReference>
<dbReference type="GO" id="GO:0005524">
    <property type="term" value="F:ATP binding"/>
    <property type="evidence" value="ECO:0007669"/>
    <property type="project" value="UniProtKB-KW"/>
</dbReference>
<dbReference type="PATRIC" id="fig|626937.4.peg.2399"/>
<dbReference type="PANTHER" id="PTHR42798">
    <property type="entry name" value="LIPOPROTEIN-RELEASING SYSTEM ATP-BINDING PROTEIN LOLD"/>
    <property type="match status" value="1"/>
</dbReference>
<proteinExistence type="inferred from homology"/>
<organism evidence="6 7">
    <name type="scientific">Christensenella minuta</name>
    <dbReference type="NCBI Taxonomy" id="626937"/>
    <lineage>
        <taxon>Bacteria</taxon>
        <taxon>Bacillati</taxon>
        <taxon>Bacillota</taxon>
        <taxon>Clostridia</taxon>
        <taxon>Christensenellales</taxon>
        <taxon>Christensenellaceae</taxon>
        <taxon>Christensenella</taxon>
    </lineage>
</organism>
<dbReference type="GO" id="GO:0098796">
    <property type="term" value="C:membrane protein complex"/>
    <property type="evidence" value="ECO:0007669"/>
    <property type="project" value="UniProtKB-ARBA"/>
</dbReference>
<dbReference type="FunFam" id="3.40.50.300:FF:000032">
    <property type="entry name" value="Export ABC transporter ATP-binding protein"/>
    <property type="match status" value="1"/>
</dbReference>
<feature type="domain" description="ABC transporter" evidence="5">
    <location>
        <begin position="43"/>
        <end position="282"/>
    </location>
</feature>
<dbReference type="EMBL" id="LSZW01000063">
    <property type="protein sequence ID" value="KXK65184.1"/>
    <property type="molecule type" value="Genomic_DNA"/>
</dbReference>
<evidence type="ECO:0000256" key="4">
    <source>
        <dbReference type="ARBA" id="ARBA00022840"/>
    </source>
</evidence>
<protein>
    <submittedName>
        <fullName evidence="6">ABC transporter, ATP-binding protein</fullName>
    </submittedName>
</protein>
<dbReference type="Gene3D" id="3.40.50.300">
    <property type="entry name" value="P-loop containing nucleotide triphosphate hydrolases"/>
    <property type="match status" value="1"/>
</dbReference>
<dbReference type="AlphaFoldDB" id="A0A136Q3N6"/>
<reference evidence="6 7" key="1">
    <citation type="submission" date="2016-02" db="EMBL/GenBank/DDBJ databases">
        <authorList>
            <person name="Wen L."/>
            <person name="He K."/>
            <person name="Yang H."/>
        </authorList>
    </citation>
    <scope>NUCLEOTIDE SEQUENCE [LARGE SCALE GENOMIC DNA]</scope>
    <source>
        <strain evidence="6 7">DSM 22607</strain>
    </source>
</reference>
<dbReference type="GO" id="GO:0016887">
    <property type="term" value="F:ATP hydrolysis activity"/>
    <property type="evidence" value="ECO:0007669"/>
    <property type="project" value="InterPro"/>
</dbReference>
<keyword evidence="4 6" id="KW-0067">ATP-binding</keyword>
<evidence type="ECO:0000259" key="5">
    <source>
        <dbReference type="PROSITE" id="PS50893"/>
    </source>
</evidence>